<organism evidence="1">
    <name type="scientific">marine metagenome</name>
    <dbReference type="NCBI Taxonomy" id="408172"/>
    <lineage>
        <taxon>unclassified sequences</taxon>
        <taxon>metagenomes</taxon>
        <taxon>ecological metagenomes</taxon>
    </lineage>
</organism>
<reference evidence="1" key="1">
    <citation type="submission" date="2018-05" db="EMBL/GenBank/DDBJ databases">
        <authorList>
            <person name="Lanie J.A."/>
            <person name="Ng W.-L."/>
            <person name="Kazmierczak K.M."/>
            <person name="Andrzejewski T.M."/>
            <person name="Davidsen T.M."/>
            <person name="Wayne K.J."/>
            <person name="Tettelin H."/>
            <person name="Glass J.I."/>
            <person name="Rusch D."/>
            <person name="Podicherti R."/>
            <person name="Tsui H.-C.T."/>
            <person name="Winkler M.E."/>
        </authorList>
    </citation>
    <scope>NUCLEOTIDE SEQUENCE</scope>
</reference>
<name>A0A381R064_9ZZZZ</name>
<sequence>MPNDASSIAQLLQEMVEHQQAKVLKVARELVPDATPEDIRNPQDFPELFTDTLFNYEDGILTGYLTLQTALRNQVNNESNGIE</sequence>
<accession>A0A381R064</accession>
<gene>
    <name evidence="1" type="ORF">METZ01_LOCUS37468</name>
</gene>
<proteinExistence type="predicted"/>
<evidence type="ECO:0000313" key="1">
    <source>
        <dbReference type="EMBL" id="SUZ84614.1"/>
    </source>
</evidence>
<dbReference type="EMBL" id="UINC01001599">
    <property type="protein sequence ID" value="SUZ84614.1"/>
    <property type="molecule type" value="Genomic_DNA"/>
</dbReference>
<dbReference type="AlphaFoldDB" id="A0A381R064"/>
<protein>
    <submittedName>
        <fullName evidence="1">Uncharacterized protein</fullName>
    </submittedName>
</protein>